<dbReference type="InterPro" id="IPR035906">
    <property type="entry name" value="MetI-like_sf"/>
</dbReference>
<evidence type="ECO:0000313" key="9">
    <source>
        <dbReference type="EMBL" id="TDF91165.1"/>
    </source>
</evidence>
<dbReference type="Gene3D" id="1.10.3720.10">
    <property type="entry name" value="MetI-like"/>
    <property type="match status" value="1"/>
</dbReference>
<evidence type="ECO:0000256" key="5">
    <source>
        <dbReference type="ARBA" id="ARBA00022989"/>
    </source>
</evidence>
<organism evidence="9 10">
    <name type="scientific">Arthrobacter terricola</name>
    <dbReference type="NCBI Taxonomy" id="2547396"/>
    <lineage>
        <taxon>Bacteria</taxon>
        <taxon>Bacillati</taxon>
        <taxon>Actinomycetota</taxon>
        <taxon>Actinomycetes</taxon>
        <taxon>Micrococcales</taxon>
        <taxon>Micrococcaceae</taxon>
        <taxon>Arthrobacter</taxon>
    </lineage>
</organism>
<evidence type="ECO:0000256" key="2">
    <source>
        <dbReference type="ARBA" id="ARBA00022448"/>
    </source>
</evidence>
<proteinExistence type="inferred from homology"/>
<evidence type="ECO:0000256" key="4">
    <source>
        <dbReference type="ARBA" id="ARBA00022692"/>
    </source>
</evidence>
<feature type="transmembrane region" description="Helical" evidence="7">
    <location>
        <begin position="155"/>
        <end position="177"/>
    </location>
</feature>
<comment type="subcellular location">
    <subcellularLocation>
        <location evidence="1 7">Cell membrane</location>
        <topology evidence="1 7">Multi-pass membrane protein</topology>
    </subcellularLocation>
</comment>
<dbReference type="PANTHER" id="PTHR32243:SF52">
    <property type="entry name" value="ABC TRANSPORTER PERMEASE PROTEIN"/>
    <property type="match status" value="1"/>
</dbReference>
<evidence type="ECO:0000256" key="1">
    <source>
        <dbReference type="ARBA" id="ARBA00004651"/>
    </source>
</evidence>
<dbReference type="PROSITE" id="PS50928">
    <property type="entry name" value="ABC_TM1"/>
    <property type="match status" value="1"/>
</dbReference>
<dbReference type="CDD" id="cd06261">
    <property type="entry name" value="TM_PBP2"/>
    <property type="match status" value="1"/>
</dbReference>
<dbReference type="GO" id="GO:0005886">
    <property type="term" value="C:plasma membrane"/>
    <property type="evidence" value="ECO:0007669"/>
    <property type="project" value="UniProtKB-SubCell"/>
</dbReference>
<name>A0A4R5K9A3_9MICC</name>
<feature type="transmembrane region" description="Helical" evidence="7">
    <location>
        <begin position="127"/>
        <end position="149"/>
    </location>
</feature>
<comment type="caution">
    <text evidence="9">The sequence shown here is derived from an EMBL/GenBank/DDBJ whole genome shotgun (WGS) entry which is preliminary data.</text>
</comment>
<dbReference type="GO" id="GO:0055085">
    <property type="term" value="P:transmembrane transport"/>
    <property type="evidence" value="ECO:0007669"/>
    <property type="project" value="InterPro"/>
</dbReference>
<dbReference type="Proteomes" id="UP000295511">
    <property type="component" value="Unassembled WGS sequence"/>
</dbReference>
<accession>A0A4R5K9A3</accession>
<gene>
    <name evidence="9" type="ORF">E1809_21375</name>
</gene>
<dbReference type="RefSeq" id="WP_133206272.1">
    <property type="nucleotide sequence ID" value="NZ_SMRU01000032.1"/>
</dbReference>
<feature type="transmembrane region" description="Helical" evidence="7">
    <location>
        <begin position="206"/>
        <end position="227"/>
    </location>
</feature>
<keyword evidence="10" id="KW-1185">Reference proteome</keyword>
<keyword evidence="6 7" id="KW-0472">Membrane</keyword>
<sequence length="293" mass="31741">MTTTTSRPATMSPARRQIAIRRRPSKHLKSVLMGLGGWLGSLLLFLPIAYMVLKSFQTEPDAAAAAPKLIFTPTMENYKGVFEAGFWPYAINSIIVVLVSTAVVIALAVPAAYALSIRPVAKSQDVLFFFISTKMMPIAAGIIPIYVIATALGVLNTLGILIVMHIGMNLPLAIWMIRSFMQEIPAEIMEAAAVDGASRWRGLRSIILPLVRPGLASTALLCGVFSWNEYFYALNLTNSTSTLPLFLQKFLSFGELYTAHVAAAATLLSIPVIIAGWIAQKSLVRGLLFGAVK</sequence>
<feature type="transmembrane region" description="Helical" evidence="7">
    <location>
        <begin position="257"/>
        <end position="279"/>
    </location>
</feature>
<keyword evidence="3" id="KW-1003">Cell membrane</keyword>
<evidence type="ECO:0000313" key="10">
    <source>
        <dbReference type="Proteomes" id="UP000295511"/>
    </source>
</evidence>
<keyword evidence="2 7" id="KW-0813">Transport</keyword>
<feature type="transmembrane region" description="Helical" evidence="7">
    <location>
        <begin position="31"/>
        <end position="53"/>
    </location>
</feature>
<reference evidence="9 10" key="1">
    <citation type="submission" date="2019-03" db="EMBL/GenBank/DDBJ databases">
        <title>Whole genome sequence of Arthrobacter sp JH1-1.</title>
        <authorList>
            <person name="Trinh H.N."/>
        </authorList>
    </citation>
    <scope>NUCLEOTIDE SEQUENCE [LARGE SCALE GENOMIC DNA]</scope>
    <source>
        <strain evidence="9 10">JH1-1</strain>
    </source>
</reference>
<dbReference type="SUPFAM" id="SSF161098">
    <property type="entry name" value="MetI-like"/>
    <property type="match status" value="1"/>
</dbReference>
<keyword evidence="4 7" id="KW-0812">Transmembrane</keyword>
<comment type="similarity">
    <text evidence="7">Belongs to the binding-protein-dependent transport system permease family.</text>
</comment>
<dbReference type="InterPro" id="IPR050901">
    <property type="entry name" value="BP-dep_ABC_trans_perm"/>
</dbReference>
<dbReference type="EMBL" id="SMRU01000032">
    <property type="protein sequence ID" value="TDF91165.1"/>
    <property type="molecule type" value="Genomic_DNA"/>
</dbReference>
<feature type="domain" description="ABC transmembrane type-1" evidence="8">
    <location>
        <begin position="90"/>
        <end position="279"/>
    </location>
</feature>
<dbReference type="InterPro" id="IPR000515">
    <property type="entry name" value="MetI-like"/>
</dbReference>
<evidence type="ECO:0000259" key="8">
    <source>
        <dbReference type="PROSITE" id="PS50928"/>
    </source>
</evidence>
<keyword evidence="5 7" id="KW-1133">Transmembrane helix</keyword>
<dbReference type="AlphaFoldDB" id="A0A4R5K9A3"/>
<dbReference type="Pfam" id="PF00528">
    <property type="entry name" value="BPD_transp_1"/>
    <property type="match status" value="1"/>
</dbReference>
<dbReference type="OrthoDB" id="9794684at2"/>
<evidence type="ECO:0000256" key="7">
    <source>
        <dbReference type="RuleBase" id="RU363032"/>
    </source>
</evidence>
<feature type="transmembrane region" description="Helical" evidence="7">
    <location>
        <begin position="89"/>
        <end position="115"/>
    </location>
</feature>
<evidence type="ECO:0000256" key="3">
    <source>
        <dbReference type="ARBA" id="ARBA00022475"/>
    </source>
</evidence>
<dbReference type="PANTHER" id="PTHR32243">
    <property type="entry name" value="MALTOSE TRANSPORT SYSTEM PERMEASE-RELATED"/>
    <property type="match status" value="1"/>
</dbReference>
<evidence type="ECO:0000256" key="6">
    <source>
        <dbReference type="ARBA" id="ARBA00023136"/>
    </source>
</evidence>
<protein>
    <submittedName>
        <fullName evidence="9">Carbohydrate ABC transporter permease</fullName>
    </submittedName>
</protein>